<evidence type="ECO:0000313" key="2">
    <source>
        <dbReference type="Proteomes" id="UP001150879"/>
    </source>
</evidence>
<dbReference type="Proteomes" id="UP001150879">
    <property type="component" value="Unassembled WGS sequence"/>
</dbReference>
<proteinExistence type="predicted"/>
<organism evidence="1 2">
    <name type="scientific">Penicillium cf. griseofulvum</name>
    <dbReference type="NCBI Taxonomy" id="2972120"/>
    <lineage>
        <taxon>Eukaryota</taxon>
        <taxon>Fungi</taxon>
        <taxon>Dikarya</taxon>
        <taxon>Ascomycota</taxon>
        <taxon>Pezizomycotina</taxon>
        <taxon>Eurotiomycetes</taxon>
        <taxon>Eurotiomycetidae</taxon>
        <taxon>Eurotiales</taxon>
        <taxon>Aspergillaceae</taxon>
        <taxon>Penicillium</taxon>
    </lineage>
</organism>
<gene>
    <name evidence="1" type="ORF">N7472_006911</name>
</gene>
<dbReference type="AlphaFoldDB" id="A0A9W9JGD1"/>
<accession>A0A9W9JGD1</accession>
<evidence type="ECO:0000313" key="1">
    <source>
        <dbReference type="EMBL" id="KAJ5194445.1"/>
    </source>
</evidence>
<protein>
    <submittedName>
        <fullName evidence="1">Uncharacterized protein</fullName>
    </submittedName>
</protein>
<dbReference type="OrthoDB" id="4275530at2759"/>
<sequence>MEIQNRQWTNIEGPLFDGFKPGEVVAVAPARRESVPILMQAECLAWQEVKGKFGADERRHCANGGEYEERDLANMENTEERCIRGILAGQSIELWE</sequence>
<reference evidence="1" key="2">
    <citation type="journal article" date="2023" name="IMA Fungus">
        <title>Comparative genomic study of the Penicillium genus elucidates a diverse pangenome and 15 lateral gene transfer events.</title>
        <authorList>
            <person name="Petersen C."/>
            <person name="Sorensen T."/>
            <person name="Nielsen M.R."/>
            <person name="Sondergaard T.E."/>
            <person name="Sorensen J.L."/>
            <person name="Fitzpatrick D.A."/>
            <person name="Frisvad J.C."/>
            <person name="Nielsen K.L."/>
        </authorList>
    </citation>
    <scope>NUCLEOTIDE SEQUENCE</scope>
    <source>
        <strain evidence="1">IBT 16849</strain>
    </source>
</reference>
<keyword evidence="2" id="KW-1185">Reference proteome</keyword>
<reference evidence="1" key="1">
    <citation type="submission" date="2022-11" db="EMBL/GenBank/DDBJ databases">
        <authorList>
            <person name="Petersen C."/>
        </authorList>
    </citation>
    <scope>NUCLEOTIDE SEQUENCE</scope>
    <source>
        <strain evidence="1">IBT 16849</strain>
    </source>
</reference>
<dbReference type="EMBL" id="JAPQKP010000004">
    <property type="protein sequence ID" value="KAJ5194445.1"/>
    <property type="molecule type" value="Genomic_DNA"/>
</dbReference>
<comment type="caution">
    <text evidence="1">The sequence shown here is derived from an EMBL/GenBank/DDBJ whole genome shotgun (WGS) entry which is preliminary data.</text>
</comment>
<name>A0A9W9JGD1_9EURO</name>